<dbReference type="GO" id="GO:0022857">
    <property type="term" value="F:transmembrane transporter activity"/>
    <property type="evidence" value="ECO:0007669"/>
    <property type="project" value="UniProtKB-UniRule"/>
</dbReference>
<keyword evidence="3" id="KW-1003">Cell membrane</keyword>
<dbReference type="PANTHER" id="PTHR35011">
    <property type="entry name" value="2,3-DIKETO-L-GULONATE TRAP TRANSPORTER SMALL PERMEASE PROTEIN YIAM"/>
    <property type="match status" value="1"/>
</dbReference>
<protein>
    <recommendedName>
        <fullName evidence="9">TRAP transporter small permease protein</fullName>
    </recommendedName>
</protein>
<gene>
    <name evidence="11" type="ORF">IMCC3135_09130</name>
</gene>
<evidence type="ECO:0000256" key="3">
    <source>
        <dbReference type="ARBA" id="ARBA00022475"/>
    </source>
</evidence>
<evidence type="ECO:0000256" key="6">
    <source>
        <dbReference type="ARBA" id="ARBA00022989"/>
    </source>
</evidence>
<dbReference type="KEGG" id="gai:IMCC3135_09130"/>
<dbReference type="EMBL" id="CP018632">
    <property type="protein sequence ID" value="ASJ71923.1"/>
    <property type="molecule type" value="Genomic_DNA"/>
</dbReference>
<name>A0A2Z2NL95_9GAMM</name>
<dbReference type="Pfam" id="PF04290">
    <property type="entry name" value="DctQ"/>
    <property type="match status" value="1"/>
</dbReference>
<evidence type="ECO:0000313" key="11">
    <source>
        <dbReference type="EMBL" id="ASJ71923.1"/>
    </source>
</evidence>
<organism evidence="11 12">
    <name type="scientific">Granulosicoccus antarcticus IMCC3135</name>
    <dbReference type="NCBI Taxonomy" id="1192854"/>
    <lineage>
        <taxon>Bacteria</taxon>
        <taxon>Pseudomonadati</taxon>
        <taxon>Pseudomonadota</taxon>
        <taxon>Gammaproteobacteria</taxon>
        <taxon>Chromatiales</taxon>
        <taxon>Granulosicoccaceae</taxon>
        <taxon>Granulosicoccus</taxon>
    </lineage>
</organism>
<keyword evidence="2 9" id="KW-0813">Transport</keyword>
<keyword evidence="5 9" id="KW-0812">Transmembrane</keyword>
<dbReference type="AlphaFoldDB" id="A0A2Z2NL95"/>
<evidence type="ECO:0000256" key="4">
    <source>
        <dbReference type="ARBA" id="ARBA00022519"/>
    </source>
</evidence>
<comment type="function">
    <text evidence="9">Part of the tripartite ATP-independent periplasmic (TRAP) transport system.</text>
</comment>
<keyword evidence="7 9" id="KW-0472">Membrane</keyword>
<evidence type="ECO:0000259" key="10">
    <source>
        <dbReference type="Pfam" id="PF04290"/>
    </source>
</evidence>
<keyword evidence="6 9" id="KW-1133">Transmembrane helix</keyword>
<feature type="transmembrane region" description="Helical" evidence="9">
    <location>
        <begin position="124"/>
        <end position="144"/>
    </location>
</feature>
<dbReference type="InterPro" id="IPR007387">
    <property type="entry name" value="TRAP_DctQ"/>
</dbReference>
<evidence type="ECO:0000313" key="12">
    <source>
        <dbReference type="Proteomes" id="UP000250079"/>
    </source>
</evidence>
<feature type="transmembrane region" description="Helical" evidence="9">
    <location>
        <begin position="12"/>
        <end position="37"/>
    </location>
</feature>
<feature type="transmembrane region" description="Helical" evidence="9">
    <location>
        <begin position="85"/>
        <end position="112"/>
    </location>
</feature>
<evidence type="ECO:0000256" key="5">
    <source>
        <dbReference type="ARBA" id="ARBA00022692"/>
    </source>
</evidence>
<comment type="subcellular location">
    <subcellularLocation>
        <location evidence="1 9">Cell inner membrane</location>
        <topology evidence="1 9">Multi-pass membrane protein</topology>
    </subcellularLocation>
</comment>
<accession>A0A2Z2NL95</accession>
<feature type="transmembrane region" description="Helical" evidence="9">
    <location>
        <begin position="43"/>
        <end position="64"/>
    </location>
</feature>
<dbReference type="GO" id="GO:0005886">
    <property type="term" value="C:plasma membrane"/>
    <property type="evidence" value="ECO:0007669"/>
    <property type="project" value="UniProtKB-SubCell"/>
</dbReference>
<feature type="domain" description="Tripartite ATP-independent periplasmic transporters DctQ component" evidence="10">
    <location>
        <begin position="24"/>
        <end position="151"/>
    </location>
</feature>
<evidence type="ECO:0000256" key="1">
    <source>
        <dbReference type="ARBA" id="ARBA00004429"/>
    </source>
</evidence>
<dbReference type="PANTHER" id="PTHR35011:SF10">
    <property type="entry name" value="TRAP TRANSPORTER SMALL PERMEASE PROTEIN"/>
    <property type="match status" value="1"/>
</dbReference>
<reference evidence="11 12" key="1">
    <citation type="submission" date="2016-12" db="EMBL/GenBank/DDBJ databases">
        <authorList>
            <person name="Song W.-J."/>
            <person name="Kurnit D.M."/>
        </authorList>
    </citation>
    <scope>NUCLEOTIDE SEQUENCE [LARGE SCALE GENOMIC DNA]</scope>
    <source>
        <strain evidence="11 12">IMCC3135</strain>
    </source>
</reference>
<comment type="similarity">
    <text evidence="8 9">Belongs to the TRAP transporter small permease family.</text>
</comment>
<evidence type="ECO:0000256" key="9">
    <source>
        <dbReference type="RuleBase" id="RU369079"/>
    </source>
</evidence>
<dbReference type="PROSITE" id="PS51257">
    <property type="entry name" value="PROKAR_LIPOPROTEIN"/>
    <property type="match status" value="1"/>
</dbReference>
<dbReference type="InterPro" id="IPR055348">
    <property type="entry name" value="DctQ"/>
</dbReference>
<comment type="subunit">
    <text evidence="9">The complex comprises the extracytoplasmic solute receptor protein and the two transmembrane proteins.</text>
</comment>
<keyword evidence="4 9" id="KW-0997">Cell inner membrane</keyword>
<sequence length="161" mass="17592">MITAMDRVSRCLSMLSGIALGCVALLIVLEIILRNFFDISLHFLWEIGVFVHMGAVFLGLAWTLRTGGHIRVTWLKAVFPRGAEWLALLIGFAISAYVSFALIKLAWSYFLSGRTSGSITDTPLMYPAAVIAFGASFMSLQILLRALSLARGLPEEIDPAA</sequence>
<proteinExistence type="inferred from homology"/>
<evidence type="ECO:0000256" key="2">
    <source>
        <dbReference type="ARBA" id="ARBA00022448"/>
    </source>
</evidence>
<evidence type="ECO:0000256" key="7">
    <source>
        <dbReference type="ARBA" id="ARBA00023136"/>
    </source>
</evidence>
<dbReference type="GO" id="GO:0015740">
    <property type="term" value="P:C4-dicarboxylate transport"/>
    <property type="evidence" value="ECO:0007669"/>
    <property type="project" value="TreeGrafter"/>
</dbReference>
<dbReference type="Proteomes" id="UP000250079">
    <property type="component" value="Chromosome"/>
</dbReference>
<keyword evidence="12" id="KW-1185">Reference proteome</keyword>
<evidence type="ECO:0000256" key="8">
    <source>
        <dbReference type="ARBA" id="ARBA00038436"/>
    </source>
</evidence>